<accession>A0A1W6V1Z6</accession>
<dbReference type="RefSeq" id="WP_005379011.1">
    <property type="nucleotide sequence ID" value="NZ_CP017889.1"/>
</dbReference>
<proteinExistence type="predicted"/>
<sequence>MSNQIVNNENRINKNNTIQNAETSINKKTQVNSLLQRIANGESGVVLEELL</sequence>
<dbReference type="EMBL" id="CP017902">
    <property type="protein sequence ID" value="ARP19170.1"/>
    <property type="molecule type" value="Genomic_DNA"/>
</dbReference>
<name>A0A1W6V1Z6_VIBAL</name>
<dbReference type="AlphaFoldDB" id="A0A1W6V1Z6"/>
<evidence type="ECO:0000313" key="1">
    <source>
        <dbReference type="EMBL" id="ARP19170.1"/>
    </source>
</evidence>
<organism evidence="1">
    <name type="scientific">Vibrio alginolyticus</name>
    <dbReference type="NCBI Taxonomy" id="663"/>
    <lineage>
        <taxon>Bacteria</taxon>
        <taxon>Pseudomonadati</taxon>
        <taxon>Pseudomonadota</taxon>
        <taxon>Gammaproteobacteria</taxon>
        <taxon>Vibrionales</taxon>
        <taxon>Vibrionaceae</taxon>
        <taxon>Vibrio</taxon>
    </lineage>
</organism>
<protein>
    <submittedName>
        <fullName evidence="1">Uncharacterized protein</fullName>
    </submittedName>
</protein>
<gene>
    <name evidence="1" type="ORF">K05K4_23460</name>
</gene>
<reference evidence="1" key="1">
    <citation type="submission" date="2016-10" db="EMBL/GenBank/DDBJ databases">
        <title>The High Quality Genome of Vibrio alginolyticus K01M1.</title>
        <authorList>
            <person name="Wendling C."/>
            <person name="Chibani C.M."/>
            <person name="Hertel R."/>
            <person name="Sproer C."/>
            <person name="Bunk B."/>
            <person name="Overmann J."/>
            <person name="Roth O."/>
            <person name="Liesegang H."/>
        </authorList>
    </citation>
    <scope>NUCLEOTIDE SEQUENCE</scope>
    <source>
        <strain evidence="1">K05K4</strain>
    </source>
</reference>